<feature type="compositionally biased region" description="Polar residues" evidence="5">
    <location>
        <begin position="47"/>
        <end position="67"/>
    </location>
</feature>
<evidence type="ECO:0000259" key="6">
    <source>
        <dbReference type="PROSITE" id="PS51902"/>
    </source>
</evidence>
<dbReference type="PANTHER" id="PTHR48102:SF7">
    <property type="entry name" value="ATP-DEPENDENT CLP PROTEASE ATP-BINDING SUBUNIT CLPX-LIKE, MITOCHONDRIAL"/>
    <property type="match status" value="1"/>
</dbReference>
<evidence type="ECO:0000256" key="1">
    <source>
        <dbReference type="ARBA" id="ARBA00022723"/>
    </source>
</evidence>
<proteinExistence type="predicted"/>
<dbReference type="Pfam" id="PF26040">
    <property type="entry name" value="Zn_ribbon_CLPX_N"/>
    <property type="match status" value="1"/>
</dbReference>
<dbReference type="SMART" id="SM01086">
    <property type="entry name" value="ClpB_D2-small"/>
    <property type="match status" value="1"/>
</dbReference>
<feature type="region of interest" description="Disordered" evidence="5">
    <location>
        <begin position="47"/>
        <end position="75"/>
    </location>
</feature>
<sequence>MYARKLLTARFIRYEFDILINGPSYHAQQSNSFLTPNYQERRSYSLSNTLSTRTGNNSFTTRDNGQYSKGSGNGDGSGKIPFLCPKCGDVCMHVDSLVSSTRFVKCDKCSHFFVILSENERAKKSKDDKNKKRQPPPSPKKIYEFLNKYIVGQEHAKKVMSVAVYNHYKRLHNNMSINKAPLESAIVKNSNLQQNQDDDTKSSSNVLSNEHYDLKLEKSNILMLGPTGSGKTLLAQTIAKCLDVPFAICDCTSLTQAGYVGEDVESVIAKLLEDANYNVERCQQGIVFLDEVDKIGSVPGVHQLRDVGGEGVQQALLKMLEGTIVNVPEKNSRKMRGETIQVDTTNILFVASGAYAGLDKIIGRRKKEKYIGFGSTSNETPSRRRATQLDLQEQNDNNNEKVIIEENLERDKHLQECESSDLIEFGMIPEFVGRLPIVVAFHSLNEDMLVRVLTEPRNAYVPQYQTLFQMDKVQLDFTDGALRSIAKKAVERRTGARGLRSILERILLQPMFDIPDSDIVGVRVDEEAVKNNKCPEYISSRQASSTTDEDEMFSNSADIKQKQTHDNKISIPTG</sequence>
<feature type="region of interest" description="Disordered" evidence="5">
    <location>
        <begin position="540"/>
        <end position="574"/>
    </location>
</feature>
<protein>
    <recommendedName>
        <fullName evidence="6">ClpX-type ZB domain-containing protein</fullName>
    </recommendedName>
</protein>
<gene>
    <name evidence="7" type="ORF">XAT740_LOCUS22045</name>
</gene>
<dbReference type="Gene3D" id="3.40.50.300">
    <property type="entry name" value="P-loop containing nucleotide triphosphate hydrolases"/>
    <property type="match status" value="1"/>
</dbReference>
<feature type="domain" description="ClpX-type ZB" evidence="6">
    <location>
        <begin position="71"/>
        <end position="125"/>
    </location>
</feature>
<dbReference type="Pfam" id="PF10431">
    <property type="entry name" value="ClpB_D2-small"/>
    <property type="match status" value="1"/>
</dbReference>
<dbReference type="Gene3D" id="1.10.8.60">
    <property type="match status" value="1"/>
</dbReference>
<evidence type="ECO:0000256" key="5">
    <source>
        <dbReference type="SAM" id="MobiDB-lite"/>
    </source>
</evidence>
<dbReference type="PANTHER" id="PTHR48102">
    <property type="entry name" value="ATP-DEPENDENT CLP PROTEASE ATP-BINDING SUBUNIT CLPX-LIKE, MITOCHONDRIAL-RELATED"/>
    <property type="match status" value="1"/>
</dbReference>
<dbReference type="FunFam" id="3.40.50.300:FF:000378">
    <property type="entry name" value="ATP-dependent Clp protease ATP-binding subunit clpX-like, mitochondrial"/>
    <property type="match status" value="1"/>
</dbReference>
<dbReference type="InterPro" id="IPR059188">
    <property type="entry name" value="Znf_CLPX-like"/>
</dbReference>
<dbReference type="Proteomes" id="UP000663828">
    <property type="component" value="Unassembled WGS sequence"/>
</dbReference>
<evidence type="ECO:0000256" key="4">
    <source>
        <dbReference type="ARBA" id="ARBA00022840"/>
    </source>
</evidence>
<dbReference type="AlphaFoldDB" id="A0A814U885"/>
<dbReference type="GO" id="GO:0016887">
    <property type="term" value="F:ATP hydrolysis activity"/>
    <property type="evidence" value="ECO:0007669"/>
    <property type="project" value="InterPro"/>
</dbReference>
<reference evidence="7" key="1">
    <citation type="submission" date="2021-02" db="EMBL/GenBank/DDBJ databases">
        <authorList>
            <person name="Nowell W R."/>
        </authorList>
    </citation>
    <scope>NUCLEOTIDE SEQUENCE</scope>
</reference>
<accession>A0A814U885</accession>
<evidence type="ECO:0000313" key="7">
    <source>
        <dbReference type="EMBL" id="CAF1171227.1"/>
    </source>
</evidence>
<name>A0A814U885_ADIRI</name>
<dbReference type="InterPro" id="IPR027417">
    <property type="entry name" value="P-loop_NTPase"/>
</dbReference>
<dbReference type="FunFam" id="1.10.8.60:FF:000002">
    <property type="entry name" value="ATP-dependent Clp protease ATP-binding subunit ClpX"/>
    <property type="match status" value="1"/>
</dbReference>
<dbReference type="InterPro" id="IPR003593">
    <property type="entry name" value="AAA+_ATPase"/>
</dbReference>
<dbReference type="PROSITE" id="PS51902">
    <property type="entry name" value="CLPX_ZB"/>
    <property type="match status" value="1"/>
</dbReference>
<keyword evidence="2" id="KW-0547">Nucleotide-binding</keyword>
<dbReference type="SUPFAM" id="SSF52540">
    <property type="entry name" value="P-loop containing nucleoside triphosphate hydrolases"/>
    <property type="match status" value="1"/>
</dbReference>
<dbReference type="InterPro" id="IPR050052">
    <property type="entry name" value="ATP-dep_Clp_protease_ClpX"/>
</dbReference>
<dbReference type="SMART" id="SM00382">
    <property type="entry name" value="AAA"/>
    <property type="match status" value="1"/>
</dbReference>
<dbReference type="Pfam" id="PF07724">
    <property type="entry name" value="AAA_2"/>
    <property type="match status" value="1"/>
</dbReference>
<keyword evidence="4" id="KW-0067">ATP-binding</keyword>
<dbReference type="InterPro" id="IPR019489">
    <property type="entry name" value="Clp_ATPase_C"/>
</dbReference>
<dbReference type="NCBIfam" id="NF003745">
    <property type="entry name" value="PRK05342.1"/>
    <property type="match status" value="1"/>
</dbReference>
<dbReference type="GO" id="GO:0051603">
    <property type="term" value="P:proteolysis involved in protein catabolic process"/>
    <property type="evidence" value="ECO:0007669"/>
    <property type="project" value="TreeGrafter"/>
</dbReference>
<organism evidence="7 8">
    <name type="scientific">Adineta ricciae</name>
    <name type="common">Rotifer</name>
    <dbReference type="NCBI Taxonomy" id="249248"/>
    <lineage>
        <taxon>Eukaryota</taxon>
        <taxon>Metazoa</taxon>
        <taxon>Spiralia</taxon>
        <taxon>Gnathifera</taxon>
        <taxon>Rotifera</taxon>
        <taxon>Eurotatoria</taxon>
        <taxon>Bdelloidea</taxon>
        <taxon>Adinetida</taxon>
        <taxon>Adinetidae</taxon>
        <taxon>Adineta</taxon>
    </lineage>
</organism>
<keyword evidence="1" id="KW-0479">Metal-binding</keyword>
<dbReference type="GO" id="GO:0005759">
    <property type="term" value="C:mitochondrial matrix"/>
    <property type="evidence" value="ECO:0007669"/>
    <property type="project" value="TreeGrafter"/>
</dbReference>
<evidence type="ECO:0000313" key="8">
    <source>
        <dbReference type="Proteomes" id="UP000663828"/>
    </source>
</evidence>
<dbReference type="InterPro" id="IPR059067">
    <property type="entry name" value="Znf_ribbon_CLPX-like"/>
</dbReference>
<keyword evidence="8" id="KW-1185">Reference proteome</keyword>
<dbReference type="EMBL" id="CAJNOR010001607">
    <property type="protein sequence ID" value="CAF1171227.1"/>
    <property type="molecule type" value="Genomic_DNA"/>
</dbReference>
<evidence type="ECO:0000256" key="3">
    <source>
        <dbReference type="ARBA" id="ARBA00022833"/>
    </source>
</evidence>
<dbReference type="GO" id="GO:0008270">
    <property type="term" value="F:zinc ion binding"/>
    <property type="evidence" value="ECO:0007669"/>
    <property type="project" value="InterPro"/>
</dbReference>
<dbReference type="GO" id="GO:0046983">
    <property type="term" value="F:protein dimerization activity"/>
    <property type="evidence" value="ECO:0007669"/>
    <property type="project" value="InterPro"/>
</dbReference>
<comment type="caution">
    <text evidence="7">The sequence shown here is derived from an EMBL/GenBank/DDBJ whole genome shotgun (WGS) entry which is preliminary data.</text>
</comment>
<evidence type="ECO:0000256" key="2">
    <source>
        <dbReference type="ARBA" id="ARBA00022741"/>
    </source>
</evidence>
<keyword evidence="3" id="KW-0862">Zinc</keyword>
<dbReference type="CDD" id="cd19497">
    <property type="entry name" value="RecA-like_ClpX"/>
    <property type="match status" value="1"/>
</dbReference>
<dbReference type="GO" id="GO:0005524">
    <property type="term" value="F:ATP binding"/>
    <property type="evidence" value="ECO:0007669"/>
    <property type="project" value="UniProtKB-KW"/>
</dbReference>
<dbReference type="InterPro" id="IPR003959">
    <property type="entry name" value="ATPase_AAA_core"/>
</dbReference>
<feature type="compositionally biased region" description="Basic and acidic residues" evidence="5">
    <location>
        <begin position="559"/>
        <end position="568"/>
    </location>
</feature>